<name>A0A916ZUC4_9FLAO</name>
<evidence type="ECO:0000313" key="1">
    <source>
        <dbReference type="EMBL" id="GGE14539.1"/>
    </source>
</evidence>
<dbReference type="InterPro" id="IPR005901">
    <property type="entry name" value="GLPGLI"/>
</dbReference>
<proteinExistence type="predicted"/>
<dbReference type="RefSeq" id="WP_188406201.1">
    <property type="nucleotide sequence ID" value="NZ_BMGL01000008.1"/>
</dbReference>
<protein>
    <recommendedName>
        <fullName evidence="3">GLPGLI family protein</fullName>
    </recommendedName>
</protein>
<dbReference type="Proteomes" id="UP000599688">
    <property type="component" value="Unassembled WGS sequence"/>
</dbReference>
<comment type="caution">
    <text evidence="1">The sequence shown here is derived from an EMBL/GenBank/DDBJ whole genome shotgun (WGS) entry which is preliminary data.</text>
</comment>
<reference evidence="1 2" key="1">
    <citation type="journal article" date="2014" name="Int. J. Syst. Evol. Microbiol.">
        <title>Complete genome sequence of Corynebacterium casei LMG S-19264T (=DSM 44701T), isolated from a smear-ripened cheese.</title>
        <authorList>
            <consortium name="US DOE Joint Genome Institute (JGI-PGF)"/>
            <person name="Walter F."/>
            <person name="Albersmeier A."/>
            <person name="Kalinowski J."/>
            <person name="Ruckert C."/>
        </authorList>
    </citation>
    <scope>NUCLEOTIDE SEQUENCE [LARGE SCALE GENOMIC DNA]</scope>
    <source>
        <strain evidence="1 2">CGMCC 1.12925</strain>
    </source>
</reference>
<sequence>MLKNILLFLISFQAFSQGLEVTYGKIYTKDISQIENIGLRSRASDLKKNVGNIKYSLKINNLKNKSWFKYIEQMGSDFGQNNQFQISIGLPTEENFYNQKNNNNISLEEISGTTYYINYRNVEFEWEFNGNKKRILGYECKEIDLIYFINDIRGNKKLKYKVWLATELPTGYGPSIFTNFPGLVLGYKSENFEIIAEDLSIIENPEINFPNEEIIISLEDFKKLMSDMIDSLHGK</sequence>
<dbReference type="AlphaFoldDB" id="A0A916ZUC4"/>
<gene>
    <name evidence="1" type="ORF">GCM10010831_14890</name>
</gene>
<evidence type="ECO:0000313" key="2">
    <source>
        <dbReference type="Proteomes" id="UP000599688"/>
    </source>
</evidence>
<dbReference type="EMBL" id="BMGL01000008">
    <property type="protein sequence ID" value="GGE14539.1"/>
    <property type="molecule type" value="Genomic_DNA"/>
</dbReference>
<dbReference type="NCBIfam" id="TIGR01200">
    <property type="entry name" value="GLPGLI"/>
    <property type="match status" value="1"/>
</dbReference>
<accession>A0A916ZUC4</accession>
<organism evidence="1 2">
    <name type="scientific">Psychroflexus salis</name>
    <dbReference type="NCBI Taxonomy" id="1526574"/>
    <lineage>
        <taxon>Bacteria</taxon>
        <taxon>Pseudomonadati</taxon>
        <taxon>Bacteroidota</taxon>
        <taxon>Flavobacteriia</taxon>
        <taxon>Flavobacteriales</taxon>
        <taxon>Flavobacteriaceae</taxon>
        <taxon>Psychroflexus</taxon>
    </lineage>
</organism>
<evidence type="ECO:0008006" key="3">
    <source>
        <dbReference type="Google" id="ProtNLM"/>
    </source>
</evidence>
<keyword evidence="2" id="KW-1185">Reference proteome</keyword>